<dbReference type="CDD" id="cd04301">
    <property type="entry name" value="NAT_SF"/>
    <property type="match status" value="1"/>
</dbReference>
<accession>A0ABS9TUD1</accession>
<dbReference type="Gene3D" id="3.40.630.30">
    <property type="match status" value="1"/>
</dbReference>
<evidence type="ECO:0000313" key="2">
    <source>
        <dbReference type="EMBL" id="MCH6171953.1"/>
    </source>
</evidence>
<sequence>MESVHFSAGAPPTVGTHAVVTRGDDLQWRAVENDQVIGHGEASRRPDGRVFLSIDTWHSAVFDRLATAMLADLPSPLYTMVDEADHDLTARWERAGLTVRRREREYLVATDPLVTGLDTAPAPPDVTILGLGAAREPALREVYESVRTEVDVGVGWDSMPVEVPARPDGAPMDPSTFAVAEAADRYVGLVRVVARRRHARIGLVAVREGLRRRGIARAMLAEVLGALHRGGVEAASAEVDERNSAATALFEGIGAQRVSGALEMVRGV</sequence>
<protein>
    <submittedName>
        <fullName evidence="2">GNAT family N-acetyltransferase</fullName>
    </submittedName>
</protein>
<evidence type="ECO:0000259" key="1">
    <source>
        <dbReference type="PROSITE" id="PS51186"/>
    </source>
</evidence>
<dbReference type="Pfam" id="PF00583">
    <property type="entry name" value="Acetyltransf_1"/>
    <property type="match status" value="1"/>
</dbReference>
<feature type="domain" description="N-acetyltransferase" evidence="1">
    <location>
        <begin position="126"/>
        <end position="268"/>
    </location>
</feature>
<dbReference type="PROSITE" id="PS51186">
    <property type="entry name" value="GNAT"/>
    <property type="match status" value="1"/>
</dbReference>
<dbReference type="Proteomes" id="UP001299970">
    <property type="component" value="Unassembled WGS sequence"/>
</dbReference>
<dbReference type="InterPro" id="IPR000182">
    <property type="entry name" value="GNAT_dom"/>
</dbReference>
<dbReference type="SUPFAM" id="SSF55729">
    <property type="entry name" value="Acyl-CoA N-acyltransferases (Nat)"/>
    <property type="match status" value="1"/>
</dbReference>
<dbReference type="RefSeq" id="WP_241042758.1">
    <property type="nucleotide sequence ID" value="NZ_BAAAJF010000079.1"/>
</dbReference>
<proteinExistence type="predicted"/>
<reference evidence="2 3" key="1">
    <citation type="submission" date="2022-03" db="EMBL/GenBank/DDBJ databases">
        <title>Pseudonocardia alaer sp. nov., a novel actinomycete isolated from reed forest soil.</title>
        <authorList>
            <person name="Wang L."/>
        </authorList>
    </citation>
    <scope>NUCLEOTIDE SEQUENCE [LARGE SCALE GENOMIC DNA]</scope>
    <source>
        <strain evidence="2 3">Y-16303</strain>
    </source>
</reference>
<name>A0ABS9TUD1_9PSEU</name>
<dbReference type="EMBL" id="JAKXMK010000052">
    <property type="protein sequence ID" value="MCH6171953.1"/>
    <property type="molecule type" value="Genomic_DNA"/>
</dbReference>
<comment type="caution">
    <text evidence="2">The sequence shown here is derived from an EMBL/GenBank/DDBJ whole genome shotgun (WGS) entry which is preliminary data.</text>
</comment>
<dbReference type="InterPro" id="IPR016181">
    <property type="entry name" value="Acyl_CoA_acyltransferase"/>
</dbReference>
<keyword evidence="3" id="KW-1185">Reference proteome</keyword>
<organism evidence="2 3">
    <name type="scientific">Pseudonocardia alaniniphila</name>
    <dbReference type="NCBI Taxonomy" id="75291"/>
    <lineage>
        <taxon>Bacteria</taxon>
        <taxon>Bacillati</taxon>
        <taxon>Actinomycetota</taxon>
        <taxon>Actinomycetes</taxon>
        <taxon>Pseudonocardiales</taxon>
        <taxon>Pseudonocardiaceae</taxon>
        <taxon>Pseudonocardia</taxon>
    </lineage>
</organism>
<gene>
    <name evidence="2" type="ORF">MMF94_40255</name>
</gene>
<evidence type="ECO:0000313" key="3">
    <source>
        <dbReference type="Proteomes" id="UP001299970"/>
    </source>
</evidence>